<dbReference type="RefSeq" id="WP_229932337.1">
    <property type="nucleotide sequence ID" value="NZ_CAJHOF010000004.1"/>
</dbReference>
<evidence type="ECO:0000313" key="6">
    <source>
        <dbReference type="EMBL" id="CAD7287634.1"/>
    </source>
</evidence>
<dbReference type="Gene3D" id="1.20.1330.10">
    <property type="entry name" value="f41 fragment of flagellin, N-terminal domain"/>
    <property type="match status" value="2"/>
</dbReference>
<evidence type="ECO:0000259" key="5">
    <source>
        <dbReference type="Pfam" id="PF00700"/>
    </source>
</evidence>
<dbReference type="PANTHER" id="PTHR42792">
    <property type="entry name" value="FLAGELLIN"/>
    <property type="match status" value="1"/>
</dbReference>
<sequence>MRITNQWKYAQTMYDYQRGMRETNKHYSQLSNGLKIDNSYENSSIYNDAKRLEYEVSTLEQVELATSKSQNFSKNSDSALQEISKQLELFKVKLVQAASDVHSTTSLGALANDLEGIRDHLVNLANTSINGQFLFSGSAVDTKPISNDGTYNGNAEQMTTVGGSKIEIPYNLNGFDLFLGRDNDYSKILNTNVKLQDLSSPDFKDNVKYLNEESKIRNLIGLNYAKDSIESAKNDGLKNYNGSIQHSYDFLDNTEVKFPDTFFYLQGTKPDGTGFTSKFQISHDSSMRALLDKIGTEFGNTATSKVVEVTMNNDGQIEVKDLIKGNQVINFALVGATEQVQSKSDLEAAAARATGGTSPASVSSLADLQTAANNGSVYITDFTKNLYKDNEGNVVDSFDFDKVKFERKDNKLHTNITQINRTTGEYATDSTRLSEAASVGELYPGSETKYNIDNQTIKLEIKSRTNVKYTIDIKLGTQNPSKPVTFSISGINPDGSNKFGTRTLAVYNADAFGQYWTQTDDFTYRQLMDIVGMAASDNIPNPPYSEVNPMPENHRFENYQSYATAINKSRGMIEVNLDSKGKIQLVDKSQSVTNIEVSIYDSKESGKFYGDSTGKTPATSQGKGAAFSFMQNNAVMVDEPGIDLFKDLTSMIDAVRHGYYRQDANNADPRNTGMQGAIKRIDHLMDHINKEKVKIGSYTNLLQSTNERASIMRVNVSSVKSEVIDVDYGEAYLSLTQKMMSYQAMLQATSKINQLSLLNYM</sequence>
<proteinExistence type="inferred from homology"/>
<evidence type="ECO:0000259" key="4">
    <source>
        <dbReference type="Pfam" id="PF00669"/>
    </source>
</evidence>
<dbReference type="Pfam" id="PF00669">
    <property type="entry name" value="Flagellin_N"/>
    <property type="match status" value="1"/>
</dbReference>
<keyword evidence="2 3" id="KW-0975">Bacterial flagellum</keyword>
<reference evidence="6 7" key="1">
    <citation type="submission" date="2020-11" db="EMBL/GenBank/DDBJ databases">
        <authorList>
            <person name="Peeters C."/>
        </authorList>
    </citation>
    <scope>NUCLEOTIDE SEQUENCE [LARGE SCALE GENOMIC DNA]</scope>
    <source>
        <strain evidence="6 7">LMG 7974</strain>
    </source>
</reference>
<dbReference type="InterPro" id="IPR046358">
    <property type="entry name" value="Flagellin_C"/>
</dbReference>
<dbReference type="SUPFAM" id="SSF64518">
    <property type="entry name" value="Phase 1 flagellin"/>
    <property type="match status" value="1"/>
</dbReference>
<dbReference type="EMBL" id="CAJHOF010000004">
    <property type="protein sequence ID" value="CAD7287634.1"/>
    <property type="molecule type" value="Genomic_DNA"/>
</dbReference>
<evidence type="ECO:0000256" key="3">
    <source>
        <dbReference type="RuleBase" id="RU362073"/>
    </source>
</evidence>
<evidence type="ECO:0000256" key="2">
    <source>
        <dbReference type="ARBA" id="ARBA00023143"/>
    </source>
</evidence>
<comment type="similarity">
    <text evidence="1 3">Belongs to the bacterial flagellin family.</text>
</comment>
<protein>
    <recommendedName>
        <fullName evidence="3">Flagellin</fullName>
    </recommendedName>
</protein>
<dbReference type="InterPro" id="IPR001492">
    <property type="entry name" value="Flagellin"/>
</dbReference>
<comment type="subcellular location">
    <subcellularLocation>
        <location evidence="3">Secreted</location>
    </subcellularLocation>
    <subcellularLocation>
        <location evidence="3">Bacterial flagellum</location>
    </subcellularLocation>
</comment>
<comment type="caution">
    <text evidence="6">The sequence shown here is derived from an EMBL/GenBank/DDBJ whole genome shotgun (WGS) entry which is preliminary data.</text>
</comment>
<feature type="domain" description="Flagellin N-terminal" evidence="4">
    <location>
        <begin position="6"/>
        <end position="138"/>
    </location>
</feature>
<feature type="domain" description="Flagellin C-terminal" evidence="5">
    <location>
        <begin position="678"/>
        <end position="761"/>
    </location>
</feature>
<evidence type="ECO:0000313" key="7">
    <source>
        <dbReference type="Proteomes" id="UP000789803"/>
    </source>
</evidence>
<organism evidence="6 7">
    <name type="scientific">Campylobacter majalis</name>
    <dbReference type="NCBI Taxonomy" id="2790656"/>
    <lineage>
        <taxon>Bacteria</taxon>
        <taxon>Pseudomonadati</taxon>
        <taxon>Campylobacterota</taxon>
        <taxon>Epsilonproteobacteria</taxon>
        <taxon>Campylobacterales</taxon>
        <taxon>Campylobacteraceae</taxon>
        <taxon>Campylobacter</taxon>
    </lineage>
</organism>
<dbReference type="Proteomes" id="UP000789803">
    <property type="component" value="Unassembled WGS sequence"/>
</dbReference>
<dbReference type="Pfam" id="PF00700">
    <property type="entry name" value="Flagellin_C"/>
    <property type="match status" value="1"/>
</dbReference>
<dbReference type="PANTHER" id="PTHR42792:SF1">
    <property type="entry name" value="FLAGELLAR HOOK-ASSOCIATED PROTEIN 3"/>
    <property type="match status" value="1"/>
</dbReference>
<accession>A0ABN7K526</accession>
<dbReference type="InterPro" id="IPR001029">
    <property type="entry name" value="Flagellin_N"/>
</dbReference>
<keyword evidence="3" id="KW-0964">Secreted</keyword>
<evidence type="ECO:0000256" key="1">
    <source>
        <dbReference type="ARBA" id="ARBA00005709"/>
    </source>
</evidence>
<keyword evidence="7" id="KW-1185">Reference proteome</keyword>
<comment type="function">
    <text evidence="3">Flagellin is the subunit protein which polymerizes to form the filaments of bacterial flagella.</text>
</comment>
<gene>
    <name evidence="6" type="ORF">LMG7974_00514</name>
</gene>
<name>A0ABN7K526_9BACT</name>